<protein>
    <recommendedName>
        <fullName evidence="4">RRM domain-containing protein</fullName>
    </recommendedName>
</protein>
<evidence type="ECO:0000256" key="1">
    <source>
        <dbReference type="SAM" id="MobiDB-lite"/>
    </source>
</evidence>
<dbReference type="Proteomes" id="UP000053477">
    <property type="component" value="Unassembled WGS sequence"/>
</dbReference>
<dbReference type="EMBL" id="KQ085958">
    <property type="protein sequence ID" value="KLO13507.1"/>
    <property type="molecule type" value="Genomic_DNA"/>
</dbReference>
<dbReference type="OrthoDB" id="5541797at2759"/>
<reference evidence="2 3" key="1">
    <citation type="submission" date="2015-04" db="EMBL/GenBank/DDBJ databases">
        <title>Complete genome sequence of Schizopora paradoxa KUC8140, a cosmopolitan wood degrader in East Asia.</title>
        <authorList>
            <consortium name="DOE Joint Genome Institute"/>
            <person name="Min B."/>
            <person name="Park H."/>
            <person name="Jang Y."/>
            <person name="Kim J.-J."/>
            <person name="Kim K.H."/>
            <person name="Pangilinan J."/>
            <person name="Lipzen A."/>
            <person name="Riley R."/>
            <person name="Grigoriev I.V."/>
            <person name="Spatafora J.W."/>
            <person name="Choi I.-G."/>
        </authorList>
    </citation>
    <scope>NUCLEOTIDE SEQUENCE [LARGE SCALE GENOMIC DNA]</scope>
    <source>
        <strain evidence="2 3">KUC8140</strain>
    </source>
</reference>
<evidence type="ECO:0000313" key="2">
    <source>
        <dbReference type="EMBL" id="KLO13507.1"/>
    </source>
</evidence>
<feature type="compositionally biased region" description="Basic and acidic residues" evidence="1">
    <location>
        <begin position="115"/>
        <end position="129"/>
    </location>
</feature>
<dbReference type="InterPro" id="IPR012677">
    <property type="entry name" value="Nucleotide-bd_a/b_plait_sf"/>
</dbReference>
<dbReference type="CDD" id="cd00590">
    <property type="entry name" value="RRM_SF"/>
    <property type="match status" value="1"/>
</dbReference>
<evidence type="ECO:0000313" key="3">
    <source>
        <dbReference type="Proteomes" id="UP000053477"/>
    </source>
</evidence>
<organism evidence="2 3">
    <name type="scientific">Schizopora paradoxa</name>
    <dbReference type="NCBI Taxonomy" id="27342"/>
    <lineage>
        <taxon>Eukaryota</taxon>
        <taxon>Fungi</taxon>
        <taxon>Dikarya</taxon>
        <taxon>Basidiomycota</taxon>
        <taxon>Agaricomycotina</taxon>
        <taxon>Agaricomycetes</taxon>
        <taxon>Hymenochaetales</taxon>
        <taxon>Schizoporaceae</taxon>
        <taxon>Schizopora</taxon>
    </lineage>
</organism>
<sequence>MTSTFASVAELTRRQASRSAAVVARVGTKRHVLLNNVPKTATPADVLRMARQCRVENCIGASLDYHYFEPRGQAFLEFSKPDFVLDALKTLEKTSISGSSLKPYPYDARPIQRSRGKDGREEASDRGLLKGDGPAAGIPTSGREVIIIGIPSRTSPEELKAYLVENKLVEEGLDGKGMCEVLSTEAPNNGSSQKARTRMYVRMKSVTAAHELAKRLNMTYYQPFVFRSRMLIKARVLY</sequence>
<feature type="region of interest" description="Disordered" evidence="1">
    <location>
        <begin position="102"/>
        <end position="135"/>
    </location>
</feature>
<gene>
    <name evidence="2" type="ORF">SCHPADRAFT_940299</name>
</gene>
<dbReference type="AlphaFoldDB" id="A0A0H2RPK0"/>
<dbReference type="InParanoid" id="A0A0H2RPK0"/>
<dbReference type="SUPFAM" id="SSF54928">
    <property type="entry name" value="RNA-binding domain, RBD"/>
    <property type="match status" value="1"/>
</dbReference>
<dbReference type="InterPro" id="IPR035979">
    <property type="entry name" value="RBD_domain_sf"/>
</dbReference>
<keyword evidence="3" id="KW-1185">Reference proteome</keyword>
<dbReference type="GO" id="GO:0003676">
    <property type="term" value="F:nucleic acid binding"/>
    <property type="evidence" value="ECO:0007669"/>
    <property type="project" value="InterPro"/>
</dbReference>
<accession>A0A0H2RPK0</accession>
<proteinExistence type="predicted"/>
<evidence type="ECO:0008006" key="4">
    <source>
        <dbReference type="Google" id="ProtNLM"/>
    </source>
</evidence>
<name>A0A0H2RPK0_9AGAM</name>
<dbReference type="Gene3D" id="3.30.70.330">
    <property type="match status" value="1"/>
</dbReference>